<protein>
    <submittedName>
        <fullName evidence="5">Regulatory protein, LuxR</fullName>
    </submittedName>
</protein>
<feature type="domain" description="HTH luxR-type" evidence="4">
    <location>
        <begin position="231"/>
        <end position="296"/>
    </location>
</feature>
<dbReference type="Pfam" id="PF00196">
    <property type="entry name" value="GerE"/>
    <property type="match status" value="1"/>
</dbReference>
<dbReference type="CDD" id="cd06170">
    <property type="entry name" value="LuxR_C_like"/>
    <property type="match status" value="1"/>
</dbReference>
<name>A0A1M4E678_9ACTN</name>
<dbReference type="GO" id="GO:0006355">
    <property type="term" value="P:regulation of DNA-templated transcription"/>
    <property type="evidence" value="ECO:0007669"/>
    <property type="project" value="InterPro"/>
</dbReference>
<proteinExistence type="predicted"/>
<dbReference type="GO" id="GO:0003677">
    <property type="term" value="F:DNA binding"/>
    <property type="evidence" value="ECO:0007669"/>
    <property type="project" value="UniProtKB-KW"/>
</dbReference>
<keyword evidence="3" id="KW-0804">Transcription</keyword>
<dbReference type="InterPro" id="IPR016032">
    <property type="entry name" value="Sig_transdc_resp-reg_C-effctor"/>
</dbReference>
<evidence type="ECO:0000256" key="2">
    <source>
        <dbReference type="ARBA" id="ARBA00023125"/>
    </source>
</evidence>
<evidence type="ECO:0000313" key="5">
    <source>
        <dbReference type="EMBL" id="SBO94228.1"/>
    </source>
</evidence>
<dbReference type="EMBL" id="LT559118">
    <property type="protein sequence ID" value="SBO94228.1"/>
    <property type="molecule type" value="Genomic_DNA"/>
</dbReference>
<evidence type="ECO:0000256" key="1">
    <source>
        <dbReference type="ARBA" id="ARBA00023015"/>
    </source>
</evidence>
<dbReference type="PANTHER" id="PTHR43214:SF24">
    <property type="entry name" value="TRANSCRIPTIONAL REGULATORY PROTEIN NARL-RELATED"/>
    <property type="match status" value="1"/>
</dbReference>
<keyword evidence="2" id="KW-0238">DNA-binding</keyword>
<reference evidence="5" key="1">
    <citation type="submission" date="2016-04" db="EMBL/GenBank/DDBJ databases">
        <authorList>
            <person name="Evans L.H."/>
            <person name="Alamgir A."/>
            <person name="Owens N."/>
            <person name="Weber N.D."/>
            <person name="Virtaneva K."/>
            <person name="Barbian K."/>
            <person name="Babar A."/>
            <person name="Rosenke K."/>
        </authorList>
    </citation>
    <scope>NUCLEOTIDE SEQUENCE</scope>
    <source>
        <strain evidence="5">Nono1</strain>
    </source>
</reference>
<sequence length="301" mass="32985">MPEAAEQLRLAAADIDRARSQLVRLQLLNPETQTAADVATALNRSLQSSHRLLDSLVEQHVKTASLAKHYLGMSGPADNHAHVEFFPWPDRREHLSERIDELAEQAEHEVLGMHPVAPWTRESLEAGLARSETTARNGVRLRALHAQIAMSNPLIREFMGEWRRCGIEVRVTPVIPTRMLIYDRHTAVVQADPESLQAGTVLIRGGGVVRSLAAIYDYCWTTASEPEDVPRSADGVSLTEQQLAVLRMLAAGAKDSAIARSMGVSTRTITRLVSELTAVLGASSRFQAGVRAARLGWLDPG</sequence>
<dbReference type="PROSITE" id="PS50043">
    <property type="entry name" value="HTH_LUXR_2"/>
    <property type="match status" value="1"/>
</dbReference>
<keyword evidence="1" id="KW-0805">Transcription regulation</keyword>
<dbReference type="AlphaFoldDB" id="A0A1M4E678"/>
<dbReference type="PANTHER" id="PTHR43214">
    <property type="entry name" value="TWO-COMPONENT RESPONSE REGULATOR"/>
    <property type="match status" value="1"/>
</dbReference>
<dbReference type="InterPro" id="IPR039420">
    <property type="entry name" value="WalR-like"/>
</dbReference>
<evidence type="ECO:0000259" key="4">
    <source>
        <dbReference type="PROSITE" id="PS50043"/>
    </source>
</evidence>
<evidence type="ECO:0000256" key="3">
    <source>
        <dbReference type="ARBA" id="ARBA00023163"/>
    </source>
</evidence>
<dbReference type="RefSeq" id="WP_225273373.1">
    <property type="nucleotide sequence ID" value="NZ_CP084058.1"/>
</dbReference>
<dbReference type="Gene3D" id="1.10.10.10">
    <property type="entry name" value="Winged helix-like DNA-binding domain superfamily/Winged helix DNA-binding domain"/>
    <property type="match status" value="1"/>
</dbReference>
<dbReference type="InterPro" id="IPR000792">
    <property type="entry name" value="Tscrpt_reg_LuxR_C"/>
</dbReference>
<accession>A0A1M4E678</accession>
<gene>
    <name evidence="5" type="ORF">BN4615_P3744</name>
</gene>
<dbReference type="SMART" id="SM00421">
    <property type="entry name" value="HTH_LUXR"/>
    <property type="match status" value="1"/>
</dbReference>
<dbReference type="InterPro" id="IPR036388">
    <property type="entry name" value="WH-like_DNA-bd_sf"/>
</dbReference>
<dbReference type="SUPFAM" id="SSF46894">
    <property type="entry name" value="C-terminal effector domain of the bipartite response regulators"/>
    <property type="match status" value="1"/>
</dbReference>
<organism evidence="5">
    <name type="scientific">Nonomuraea gerenzanensis</name>
    <dbReference type="NCBI Taxonomy" id="93944"/>
    <lineage>
        <taxon>Bacteria</taxon>
        <taxon>Bacillati</taxon>
        <taxon>Actinomycetota</taxon>
        <taxon>Actinomycetes</taxon>
        <taxon>Streptosporangiales</taxon>
        <taxon>Streptosporangiaceae</taxon>
        <taxon>Nonomuraea</taxon>
    </lineage>
</organism>